<dbReference type="Pfam" id="PF13400">
    <property type="entry name" value="Tad"/>
    <property type="match status" value="1"/>
</dbReference>
<evidence type="ECO:0000313" key="3">
    <source>
        <dbReference type="Proteomes" id="UP000558192"/>
    </source>
</evidence>
<organism evidence="2 3">
    <name type="scientific">Sphingomonas kaistensis</name>
    <dbReference type="NCBI Taxonomy" id="298708"/>
    <lineage>
        <taxon>Bacteria</taxon>
        <taxon>Pseudomonadati</taxon>
        <taxon>Pseudomonadota</taxon>
        <taxon>Alphaproteobacteria</taxon>
        <taxon>Sphingomonadales</taxon>
        <taxon>Sphingomonadaceae</taxon>
        <taxon>Sphingomonas</taxon>
    </lineage>
</organism>
<dbReference type="Proteomes" id="UP000558192">
    <property type="component" value="Unassembled WGS sequence"/>
</dbReference>
<dbReference type="EMBL" id="JAATJC010000001">
    <property type="protein sequence ID" value="NJC06634.1"/>
    <property type="molecule type" value="Genomic_DNA"/>
</dbReference>
<accession>A0A7X5Y7M9</accession>
<evidence type="ECO:0000259" key="1">
    <source>
        <dbReference type="Pfam" id="PF13400"/>
    </source>
</evidence>
<protein>
    <recommendedName>
        <fullName evidence="1">Putative Flp pilus-assembly TadG-like N-terminal domain-containing protein</fullName>
    </recommendedName>
</protein>
<dbReference type="RefSeq" id="WP_168069965.1">
    <property type="nucleotide sequence ID" value="NZ_JAATJC010000001.1"/>
</dbReference>
<dbReference type="AlphaFoldDB" id="A0A7X5Y7M9"/>
<proteinExistence type="predicted"/>
<evidence type="ECO:0000313" key="2">
    <source>
        <dbReference type="EMBL" id="NJC06634.1"/>
    </source>
</evidence>
<comment type="caution">
    <text evidence="2">The sequence shown here is derived from an EMBL/GenBank/DDBJ whole genome shotgun (WGS) entry which is preliminary data.</text>
</comment>
<keyword evidence="3" id="KW-1185">Reference proteome</keyword>
<feature type="domain" description="Putative Flp pilus-assembly TadG-like N-terminal" evidence="1">
    <location>
        <begin position="14"/>
        <end position="60"/>
    </location>
</feature>
<dbReference type="InterPro" id="IPR028087">
    <property type="entry name" value="Tad_N"/>
</dbReference>
<gene>
    <name evidence="2" type="ORF">GGQ97_002427</name>
</gene>
<name>A0A7X5Y7M9_9SPHN</name>
<reference evidence="2 3" key="1">
    <citation type="submission" date="2020-03" db="EMBL/GenBank/DDBJ databases">
        <title>Genomic Encyclopedia of Type Strains, Phase IV (KMG-IV): sequencing the most valuable type-strain genomes for metagenomic binning, comparative biology and taxonomic classification.</title>
        <authorList>
            <person name="Goeker M."/>
        </authorList>
    </citation>
    <scope>NUCLEOTIDE SEQUENCE [LARGE SCALE GENOMIC DNA]</scope>
    <source>
        <strain evidence="2 3">DSM 16846</strain>
    </source>
</reference>
<sequence>MLGAIKRLGGARQGSVAPIVALSLVGLIAAGGLAVDFAQLANLDTELQNAADQSALAGVTQLDGQDGAMLRASAAARALVLNDTRFANDGNDDGQAATVANIYFYASSTDAENDDNRIEEGDEEDEVDPDSLAKFIRVDISARQARYAMTPIVGLVNSGNVAASAIAGLGSAICKTPPVMMCNPDEPADNDDEDYAFDADSYAGRGLRLVSVGNGNTAWAPGNFGYLDVNSSTSNPNVELREALGWTTPPGECSGLDGVQTRTGAGTPVTQALNTRFDIYEKPAVGNGNAASCPIGGMCPPSINVVKDLLRKGNAGGGNKCDAPKNGEWELPPTAARYLPDLDGSLAATRLTAMIANGTMGHPRDKCHAVSQNGNCTNGRIGNGVWDRDAYFRVNYGWTSTQWPGYIDDGLEPITTATPTRYQVYRWEIANRGTVIGGRTILANRLVGGTTNPPTPIDHDSPVCSQLQATPYGSGIVPGDANVDRRRISVAVLNCTANGVKGGGNTVYPVLDWIEMFLVEPSIQRDRTDVNDIYVEIIGRTRSGAGASAGQVVRRDKPYLVK</sequence>